<accession>A0A8J1XIS1</accession>
<name>A0A8J1XIS1_OWEFU</name>
<keyword evidence="5" id="KW-1185">Reference proteome</keyword>
<dbReference type="PANTHER" id="PTHR48153:SF3">
    <property type="entry name" value="INACTIVE UFM1-SPECIFIC PROTEASE 1"/>
    <property type="match status" value="1"/>
</dbReference>
<evidence type="ECO:0000313" key="5">
    <source>
        <dbReference type="Proteomes" id="UP000749559"/>
    </source>
</evidence>
<comment type="similarity">
    <text evidence="1">Belongs to the peptidase C78 family.</text>
</comment>
<dbReference type="Gene3D" id="3.90.70.130">
    <property type="match status" value="1"/>
</dbReference>
<comment type="caution">
    <text evidence="4">The sequence shown here is derived from an EMBL/GenBank/DDBJ whole genome shotgun (WGS) entry which is preliminary data.</text>
</comment>
<gene>
    <name evidence="4" type="ORF">OFUS_LOCUS23824</name>
</gene>
<dbReference type="SUPFAM" id="SSF54001">
    <property type="entry name" value="Cysteine proteinases"/>
    <property type="match status" value="1"/>
</dbReference>
<keyword evidence="2" id="KW-0378">Hydrolase</keyword>
<evidence type="ECO:0000256" key="2">
    <source>
        <dbReference type="ARBA" id="ARBA00022801"/>
    </source>
</evidence>
<dbReference type="InterPro" id="IPR012462">
    <property type="entry name" value="UFSP1/2_DUB_cat"/>
</dbReference>
<evidence type="ECO:0000256" key="1">
    <source>
        <dbReference type="ARBA" id="ARBA00008552"/>
    </source>
</evidence>
<dbReference type="OrthoDB" id="417506at2759"/>
<dbReference type="EMBL" id="CAIIXF020000011">
    <property type="protein sequence ID" value="CAH1799860.1"/>
    <property type="molecule type" value="Genomic_DNA"/>
</dbReference>
<organism evidence="4 5">
    <name type="scientific">Owenia fusiformis</name>
    <name type="common">Polychaete worm</name>
    <dbReference type="NCBI Taxonomy" id="6347"/>
    <lineage>
        <taxon>Eukaryota</taxon>
        <taxon>Metazoa</taxon>
        <taxon>Spiralia</taxon>
        <taxon>Lophotrochozoa</taxon>
        <taxon>Annelida</taxon>
        <taxon>Polychaeta</taxon>
        <taxon>Sedentaria</taxon>
        <taxon>Canalipalpata</taxon>
        <taxon>Sabellida</taxon>
        <taxon>Oweniida</taxon>
        <taxon>Oweniidae</taxon>
        <taxon>Owenia</taxon>
    </lineage>
</organism>
<dbReference type="PANTHER" id="PTHR48153">
    <property type="entry name" value="UFM1-SPECIFIC PROTEASE 2"/>
    <property type="match status" value="1"/>
</dbReference>
<evidence type="ECO:0000313" key="4">
    <source>
        <dbReference type="EMBL" id="CAH1799860.1"/>
    </source>
</evidence>
<reference evidence="4" key="1">
    <citation type="submission" date="2022-03" db="EMBL/GenBank/DDBJ databases">
        <authorList>
            <person name="Martin C."/>
        </authorList>
    </citation>
    <scope>NUCLEOTIDE SEQUENCE</scope>
</reference>
<proteinExistence type="inferred from homology"/>
<protein>
    <recommendedName>
        <fullName evidence="3">UFSP1/2/DUB catalytic domain-containing protein</fullName>
    </recommendedName>
</protein>
<dbReference type="AlphaFoldDB" id="A0A8J1XIS1"/>
<feature type="domain" description="UFSP1/2/DUB catalytic" evidence="3">
    <location>
        <begin position="18"/>
        <end position="214"/>
    </location>
</feature>
<dbReference type="Pfam" id="PF07910">
    <property type="entry name" value="Peptidase_C78"/>
    <property type="match status" value="1"/>
</dbReference>
<dbReference type="InterPro" id="IPR038765">
    <property type="entry name" value="Papain-like_cys_pep_sf"/>
</dbReference>
<dbReference type="GO" id="GO:0071567">
    <property type="term" value="F:deUFMylase activity"/>
    <property type="evidence" value="ECO:0007669"/>
    <property type="project" value="UniProtKB-ARBA"/>
</dbReference>
<dbReference type="Proteomes" id="UP000749559">
    <property type="component" value="Unassembled WGS sequence"/>
</dbReference>
<evidence type="ECO:0000259" key="3">
    <source>
        <dbReference type="Pfam" id="PF07910"/>
    </source>
</evidence>
<sequence length="222" mass="25028">MPLLSNIHKGLQKPGDDIAMVTGDYYYYHYGCDGFDDRGWGCGYRTLQTLCSWIRLTRDKKGESNDVVVEVPSLRAIQECLVKIGDKPRQFLGSRDWIGSFEVAMCLDELYQVPCKLLHISSGDNLREHVQEIKNHFKTKGSPIMMGGDSDASSKGILGICGDENNEHHLLILDPHYHIKDGEDSTSAKQLQADNWISWRPLSTFLTNSFYNLCLPQLSANS</sequence>